<dbReference type="SUPFAM" id="SSF52518">
    <property type="entry name" value="Thiamin diphosphate-binding fold (THDP-binding)"/>
    <property type="match status" value="2"/>
</dbReference>
<comment type="caution">
    <text evidence="8">The sequence shown here is derived from an EMBL/GenBank/DDBJ whole genome shotgun (WGS) entry which is preliminary data.</text>
</comment>
<dbReference type="OrthoDB" id="10006023at2759"/>
<dbReference type="GO" id="GO:0050660">
    <property type="term" value="F:flavin adenine dinucleotide binding"/>
    <property type="evidence" value="ECO:0007669"/>
    <property type="project" value="TreeGrafter"/>
</dbReference>
<feature type="domain" description="Thiamine pyrophosphate enzyme central" evidence="5">
    <location>
        <begin position="191"/>
        <end position="322"/>
    </location>
</feature>
<protein>
    <submittedName>
        <fullName evidence="8">Uncharacterized protein</fullName>
    </submittedName>
</protein>
<dbReference type="EMBL" id="PDLM01000008">
    <property type="protein sequence ID" value="RDW70950.1"/>
    <property type="molecule type" value="Genomic_DNA"/>
</dbReference>
<dbReference type="InterPro" id="IPR012001">
    <property type="entry name" value="Thiamin_PyroP_enz_TPP-bd_dom"/>
</dbReference>
<evidence type="ECO:0000313" key="8">
    <source>
        <dbReference type="EMBL" id="RDW70950.1"/>
    </source>
</evidence>
<dbReference type="Pfam" id="PF02776">
    <property type="entry name" value="TPP_enzyme_N"/>
    <property type="match status" value="1"/>
</dbReference>
<dbReference type="Pfam" id="PF00205">
    <property type="entry name" value="TPP_enzyme_M"/>
    <property type="match status" value="1"/>
</dbReference>
<comment type="cofactor">
    <cofactor evidence="1">
        <name>thiamine diphosphate</name>
        <dbReference type="ChEBI" id="CHEBI:58937"/>
    </cofactor>
</comment>
<evidence type="ECO:0000256" key="3">
    <source>
        <dbReference type="ARBA" id="ARBA00023052"/>
    </source>
</evidence>
<evidence type="ECO:0000256" key="4">
    <source>
        <dbReference type="RuleBase" id="RU362132"/>
    </source>
</evidence>
<dbReference type="Proteomes" id="UP000256645">
    <property type="component" value="Unassembled WGS sequence"/>
</dbReference>
<dbReference type="GO" id="GO:0009099">
    <property type="term" value="P:L-valine biosynthetic process"/>
    <property type="evidence" value="ECO:0007669"/>
    <property type="project" value="TreeGrafter"/>
</dbReference>
<dbReference type="InterPro" id="IPR011766">
    <property type="entry name" value="TPP_enzyme_TPP-bd"/>
</dbReference>
<dbReference type="InterPro" id="IPR045229">
    <property type="entry name" value="TPP_enz"/>
</dbReference>
<dbReference type="Gene3D" id="3.40.50.970">
    <property type="match status" value="2"/>
</dbReference>
<dbReference type="GO" id="GO:0000287">
    <property type="term" value="F:magnesium ion binding"/>
    <property type="evidence" value="ECO:0007669"/>
    <property type="project" value="InterPro"/>
</dbReference>
<evidence type="ECO:0000313" key="9">
    <source>
        <dbReference type="Proteomes" id="UP000256645"/>
    </source>
</evidence>
<evidence type="ECO:0000259" key="7">
    <source>
        <dbReference type="Pfam" id="PF02776"/>
    </source>
</evidence>
<organism evidence="8 9">
    <name type="scientific">Coleophoma cylindrospora</name>
    <dbReference type="NCBI Taxonomy" id="1849047"/>
    <lineage>
        <taxon>Eukaryota</taxon>
        <taxon>Fungi</taxon>
        <taxon>Dikarya</taxon>
        <taxon>Ascomycota</taxon>
        <taxon>Pezizomycotina</taxon>
        <taxon>Leotiomycetes</taxon>
        <taxon>Helotiales</taxon>
        <taxon>Dermateaceae</taxon>
        <taxon>Coleophoma</taxon>
    </lineage>
</organism>
<dbReference type="GO" id="GO:0009097">
    <property type="term" value="P:isoleucine biosynthetic process"/>
    <property type="evidence" value="ECO:0007669"/>
    <property type="project" value="TreeGrafter"/>
</dbReference>
<gene>
    <name evidence="8" type="ORF">BP6252_07513</name>
</gene>
<dbReference type="GO" id="GO:0005948">
    <property type="term" value="C:acetolactate synthase complex"/>
    <property type="evidence" value="ECO:0007669"/>
    <property type="project" value="TreeGrafter"/>
</dbReference>
<dbReference type="InterPro" id="IPR012000">
    <property type="entry name" value="Thiamin_PyroP_enz_cen_dom"/>
</dbReference>
<sequence>MATPATVATLLAKRIFHTGTKTLFALAGATYAPLLMAFEDAGGKIIGGRHESGTVGAADGYARRTGKLGFALIIAEQGLANALTAILTASQAGTPMVVIATRFPDGWIEPSASLTVDLHEFTVSSIKFSRTVPSPERVDEYFQAACKAAMEGTPGPALLIVPMDMINKVVQEPSMVAIRPSSLPIAEPTQIASAVAAIAKAARPIAIVDEGCVWGGGDAAEAGLNALAALGIPVLGSSLGRGLVAEREPCGYPWPYAQLAASLADVVIVVGAKMTMWFGYGKAPRFNANARFIHIDSRAEAIGRNVPVHIPIVAHPGRTIAAIARKLGEDDFRHDSQWLVDGLAARKAKLASFLSREEASIHQIEIGAALDATLPEDRMIVCDGADILNFTLGRLRIHRPRSYADHQPYGAMGMGLPLAIGFAAGEAEMASDNGTSPIPTTYVTGDGSVGFFLAELDTMRRANLFIIAIVSNDSMWGTEYHGQKVVYGRTSNTELGQSDYAAVARAFGCSGQTVSDRAALVPAIEAALAHKGPSLVDVIVDPNGGAVRKTDPLLSMIIFEEVAKKSS</sequence>
<dbReference type="CDD" id="cd07035">
    <property type="entry name" value="TPP_PYR_POX_like"/>
    <property type="match status" value="1"/>
</dbReference>
<comment type="similarity">
    <text evidence="2 4">Belongs to the TPP enzyme family.</text>
</comment>
<name>A0A3D8RAF4_9HELO</name>
<proteinExistence type="inferred from homology"/>
<accession>A0A3D8RAF4</accession>
<evidence type="ECO:0000256" key="2">
    <source>
        <dbReference type="ARBA" id="ARBA00007812"/>
    </source>
</evidence>
<dbReference type="GO" id="GO:0003984">
    <property type="term" value="F:acetolactate synthase activity"/>
    <property type="evidence" value="ECO:0007669"/>
    <property type="project" value="TreeGrafter"/>
</dbReference>
<dbReference type="InterPro" id="IPR029035">
    <property type="entry name" value="DHS-like_NAD/FAD-binding_dom"/>
</dbReference>
<dbReference type="STRING" id="1849047.A0A3D8RAF4"/>
<dbReference type="Pfam" id="PF02775">
    <property type="entry name" value="TPP_enzyme_C"/>
    <property type="match status" value="1"/>
</dbReference>
<keyword evidence="3 4" id="KW-0786">Thiamine pyrophosphate</keyword>
<feature type="domain" description="Thiamine pyrophosphate enzyme N-terminal TPP-binding" evidence="7">
    <location>
        <begin position="6"/>
        <end position="104"/>
    </location>
</feature>
<evidence type="ECO:0000259" key="5">
    <source>
        <dbReference type="Pfam" id="PF00205"/>
    </source>
</evidence>
<reference evidence="8 9" key="1">
    <citation type="journal article" date="2018" name="IMA Fungus">
        <title>IMA Genome-F 9: Draft genome sequence of Annulohypoxylon stygium, Aspergillus mulundensis, Berkeleyomyces basicola (syn. Thielaviopsis basicola), Ceratocystis smalleyi, two Cercospora beticola strains, Coleophoma cylindrospora, Fusarium fracticaudum, Phialophora cf. hyalina, and Morchella septimelata.</title>
        <authorList>
            <person name="Wingfield B.D."/>
            <person name="Bills G.F."/>
            <person name="Dong Y."/>
            <person name="Huang W."/>
            <person name="Nel W.J."/>
            <person name="Swalarsk-Parry B.S."/>
            <person name="Vaghefi N."/>
            <person name="Wilken P.M."/>
            <person name="An Z."/>
            <person name="de Beer Z.W."/>
            <person name="De Vos L."/>
            <person name="Chen L."/>
            <person name="Duong T.A."/>
            <person name="Gao Y."/>
            <person name="Hammerbacher A."/>
            <person name="Kikkert J.R."/>
            <person name="Li Y."/>
            <person name="Li H."/>
            <person name="Li K."/>
            <person name="Li Q."/>
            <person name="Liu X."/>
            <person name="Ma X."/>
            <person name="Naidoo K."/>
            <person name="Pethybridge S.J."/>
            <person name="Sun J."/>
            <person name="Steenkamp E.T."/>
            <person name="van der Nest M.A."/>
            <person name="van Wyk S."/>
            <person name="Wingfield M.J."/>
            <person name="Xiong C."/>
            <person name="Yue Q."/>
            <person name="Zhang X."/>
        </authorList>
    </citation>
    <scope>NUCLEOTIDE SEQUENCE [LARGE SCALE GENOMIC DNA]</scope>
    <source>
        <strain evidence="8 9">BP6252</strain>
    </source>
</reference>
<evidence type="ECO:0000256" key="1">
    <source>
        <dbReference type="ARBA" id="ARBA00001964"/>
    </source>
</evidence>
<dbReference type="PANTHER" id="PTHR18968">
    <property type="entry name" value="THIAMINE PYROPHOSPHATE ENZYMES"/>
    <property type="match status" value="1"/>
</dbReference>
<dbReference type="Gene3D" id="3.40.50.1220">
    <property type="entry name" value="TPP-binding domain"/>
    <property type="match status" value="1"/>
</dbReference>
<dbReference type="GO" id="GO:0030976">
    <property type="term" value="F:thiamine pyrophosphate binding"/>
    <property type="evidence" value="ECO:0007669"/>
    <property type="project" value="InterPro"/>
</dbReference>
<dbReference type="InterPro" id="IPR029061">
    <property type="entry name" value="THDP-binding"/>
</dbReference>
<keyword evidence="9" id="KW-1185">Reference proteome</keyword>
<evidence type="ECO:0000259" key="6">
    <source>
        <dbReference type="Pfam" id="PF02775"/>
    </source>
</evidence>
<dbReference type="SUPFAM" id="SSF52467">
    <property type="entry name" value="DHS-like NAD/FAD-binding domain"/>
    <property type="match status" value="1"/>
</dbReference>
<dbReference type="PANTHER" id="PTHR18968:SF166">
    <property type="entry name" value="2-HYDROXYACYL-COA LYASE 2"/>
    <property type="match status" value="1"/>
</dbReference>
<feature type="domain" description="Thiamine pyrophosphate enzyme TPP-binding" evidence="6">
    <location>
        <begin position="395"/>
        <end position="538"/>
    </location>
</feature>
<dbReference type="AlphaFoldDB" id="A0A3D8RAF4"/>